<dbReference type="SUPFAM" id="SSF48371">
    <property type="entry name" value="ARM repeat"/>
    <property type="match status" value="1"/>
</dbReference>
<reference evidence="1" key="3">
    <citation type="journal article" date="2017" name="Nature">
        <title>Genome sequence of the progenitor of the wheat D genome Aegilops tauschii.</title>
        <authorList>
            <person name="Luo M.C."/>
            <person name="Gu Y.Q."/>
            <person name="Puiu D."/>
            <person name="Wang H."/>
            <person name="Twardziok S.O."/>
            <person name="Deal K.R."/>
            <person name="Huo N."/>
            <person name="Zhu T."/>
            <person name="Wang L."/>
            <person name="Wang Y."/>
            <person name="McGuire P.E."/>
            <person name="Liu S."/>
            <person name="Long H."/>
            <person name="Ramasamy R.K."/>
            <person name="Rodriguez J.C."/>
            <person name="Van S.L."/>
            <person name="Yuan L."/>
            <person name="Wang Z."/>
            <person name="Xia Z."/>
            <person name="Xiao L."/>
            <person name="Anderson O.D."/>
            <person name="Ouyang S."/>
            <person name="Liang Y."/>
            <person name="Zimin A.V."/>
            <person name="Pertea G."/>
            <person name="Qi P."/>
            <person name="Bennetzen J.L."/>
            <person name="Dai X."/>
            <person name="Dawson M.W."/>
            <person name="Muller H.G."/>
            <person name="Kugler K."/>
            <person name="Rivarola-Duarte L."/>
            <person name="Spannagl M."/>
            <person name="Mayer K.F.X."/>
            <person name="Lu F.H."/>
            <person name="Bevan M.W."/>
            <person name="Leroy P."/>
            <person name="Li P."/>
            <person name="You F.M."/>
            <person name="Sun Q."/>
            <person name="Liu Z."/>
            <person name="Lyons E."/>
            <person name="Wicker T."/>
            <person name="Salzberg S.L."/>
            <person name="Devos K.M."/>
            <person name="Dvorak J."/>
        </authorList>
    </citation>
    <scope>NUCLEOTIDE SEQUENCE [LARGE SCALE GENOMIC DNA]</scope>
    <source>
        <strain evidence="1">cv. AL8/78</strain>
    </source>
</reference>
<reference evidence="1" key="4">
    <citation type="submission" date="2019-03" db="UniProtKB">
        <authorList>
            <consortium name="EnsemblPlants"/>
        </authorList>
    </citation>
    <scope>IDENTIFICATION</scope>
</reference>
<dbReference type="Gramene" id="AET4Gv20210900.2">
    <property type="protein sequence ID" value="AET4Gv20210900.2"/>
    <property type="gene ID" value="AET4Gv20210900"/>
</dbReference>
<evidence type="ECO:0000313" key="1">
    <source>
        <dbReference type="EnsemblPlants" id="AET4Gv20210900.2"/>
    </source>
</evidence>
<reference evidence="1" key="5">
    <citation type="journal article" date="2021" name="G3 (Bethesda)">
        <title>Aegilops tauschii genome assembly Aet v5.0 features greater sequence contiguity and improved annotation.</title>
        <authorList>
            <person name="Wang L."/>
            <person name="Zhu T."/>
            <person name="Rodriguez J.C."/>
            <person name="Deal K.R."/>
            <person name="Dubcovsky J."/>
            <person name="McGuire P.E."/>
            <person name="Lux T."/>
            <person name="Spannagl M."/>
            <person name="Mayer K.F.X."/>
            <person name="Baldrich P."/>
            <person name="Meyers B.C."/>
            <person name="Huo N."/>
            <person name="Gu Y.Q."/>
            <person name="Zhou H."/>
            <person name="Devos K.M."/>
            <person name="Bennetzen J.L."/>
            <person name="Unver T."/>
            <person name="Budak H."/>
            <person name="Gulick P.J."/>
            <person name="Galiba G."/>
            <person name="Kalapos B."/>
            <person name="Nelson D.R."/>
            <person name="Li P."/>
            <person name="You F.M."/>
            <person name="Luo M.C."/>
            <person name="Dvorak J."/>
        </authorList>
    </citation>
    <scope>NUCLEOTIDE SEQUENCE [LARGE SCALE GENOMIC DNA]</scope>
    <source>
        <strain evidence="1">cv. AL8/78</strain>
    </source>
</reference>
<sequence length="333" mass="37116">TDQHNCRDICSTPDLMAKIMSPIYSETLIQDISTMSAWQDLVNGGFRVVHRLIRATEWTGRRLAHEISCSEQAVSNLERILDQGSTASQTLQIQAIEILTELALDPPINLATETKEKLINKQLKVFLNEGTEENLKVTAGKTLALLSKTATISVCIMSKYNNIADQVTEMLDAKNKIIYRTIAAEILENLCTHHAMDTEHVRDTLLPKVTVQICLCNSNILRIFLRRVQRRCGDSDWHPHGQDGHWQGVSRVGVWRRVEGMRGADGLGRMSAALVTSAARPAASRVSVIPNSGTKPQRRTRWESSNRTKISTLVCSEEPGVQEPRGTYTFGLS</sequence>
<dbReference type="PANTHER" id="PTHR33115:SF77">
    <property type="entry name" value="CONDENSIN COMPLEX SUBUNIT 1 C-TERMINAL DOMAIN-CONTAINING PROTEIN"/>
    <property type="match status" value="1"/>
</dbReference>
<dbReference type="PANTHER" id="PTHR33115">
    <property type="entry name" value="ARM REPEAT SUPERFAMILY PROTEIN"/>
    <property type="match status" value="1"/>
</dbReference>
<dbReference type="AlphaFoldDB" id="A0A453HJT9"/>
<dbReference type="Proteomes" id="UP000015105">
    <property type="component" value="Chromosome 4D"/>
</dbReference>
<name>A0A453HJT9_AEGTS</name>
<reference evidence="2" key="2">
    <citation type="journal article" date="2017" name="Nat. Plants">
        <title>The Aegilops tauschii genome reveals multiple impacts of transposons.</title>
        <authorList>
            <person name="Zhao G."/>
            <person name="Zou C."/>
            <person name="Li K."/>
            <person name="Wang K."/>
            <person name="Li T."/>
            <person name="Gao L."/>
            <person name="Zhang X."/>
            <person name="Wang H."/>
            <person name="Yang Z."/>
            <person name="Liu X."/>
            <person name="Jiang W."/>
            <person name="Mao L."/>
            <person name="Kong X."/>
            <person name="Jiao Y."/>
            <person name="Jia J."/>
        </authorList>
    </citation>
    <scope>NUCLEOTIDE SEQUENCE [LARGE SCALE GENOMIC DNA]</scope>
    <source>
        <strain evidence="2">cv. AL8/78</strain>
    </source>
</reference>
<organism evidence="1 2">
    <name type="scientific">Aegilops tauschii subsp. strangulata</name>
    <name type="common">Goatgrass</name>
    <dbReference type="NCBI Taxonomy" id="200361"/>
    <lineage>
        <taxon>Eukaryota</taxon>
        <taxon>Viridiplantae</taxon>
        <taxon>Streptophyta</taxon>
        <taxon>Embryophyta</taxon>
        <taxon>Tracheophyta</taxon>
        <taxon>Spermatophyta</taxon>
        <taxon>Magnoliopsida</taxon>
        <taxon>Liliopsida</taxon>
        <taxon>Poales</taxon>
        <taxon>Poaceae</taxon>
        <taxon>BOP clade</taxon>
        <taxon>Pooideae</taxon>
        <taxon>Triticodae</taxon>
        <taxon>Triticeae</taxon>
        <taxon>Triticinae</taxon>
        <taxon>Aegilops</taxon>
    </lineage>
</organism>
<evidence type="ECO:0000313" key="2">
    <source>
        <dbReference type="Proteomes" id="UP000015105"/>
    </source>
</evidence>
<keyword evidence="2" id="KW-1185">Reference proteome</keyword>
<proteinExistence type="predicted"/>
<dbReference type="EnsemblPlants" id="AET4Gv20210900.2">
    <property type="protein sequence ID" value="AET4Gv20210900.2"/>
    <property type="gene ID" value="AET4Gv20210900"/>
</dbReference>
<protein>
    <submittedName>
        <fullName evidence="1">Uncharacterized protein</fullName>
    </submittedName>
</protein>
<dbReference type="InterPro" id="IPR016024">
    <property type="entry name" value="ARM-type_fold"/>
</dbReference>
<accession>A0A453HJT9</accession>
<reference evidence="2" key="1">
    <citation type="journal article" date="2014" name="Science">
        <title>Ancient hybridizations among the ancestral genomes of bread wheat.</title>
        <authorList>
            <consortium name="International Wheat Genome Sequencing Consortium,"/>
            <person name="Marcussen T."/>
            <person name="Sandve S.R."/>
            <person name="Heier L."/>
            <person name="Spannagl M."/>
            <person name="Pfeifer M."/>
            <person name="Jakobsen K.S."/>
            <person name="Wulff B.B."/>
            <person name="Steuernagel B."/>
            <person name="Mayer K.F."/>
            <person name="Olsen O.A."/>
        </authorList>
    </citation>
    <scope>NUCLEOTIDE SEQUENCE [LARGE SCALE GENOMIC DNA]</scope>
    <source>
        <strain evidence="2">cv. AL8/78</strain>
    </source>
</reference>